<accession>A0A5J9U2P8</accession>
<keyword evidence="15" id="KW-0732">Signal</keyword>
<dbReference type="GO" id="GO:0140825">
    <property type="term" value="F:lactoperoxidase activity"/>
    <property type="evidence" value="ECO:0007669"/>
    <property type="project" value="UniProtKB-EC"/>
</dbReference>
<dbReference type="InterPro" id="IPR010255">
    <property type="entry name" value="Haem_peroxidase_sf"/>
</dbReference>
<evidence type="ECO:0000256" key="14">
    <source>
        <dbReference type="RuleBase" id="RU004241"/>
    </source>
</evidence>
<dbReference type="GO" id="GO:0042744">
    <property type="term" value="P:hydrogen peroxide catabolic process"/>
    <property type="evidence" value="ECO:0007669"/>
    <property type="project" value="UniProtKB-KW"/>
</dbReference>
<evidence type="ECO:0000256" key="6">
    <source>
        <dbReference type="ARBA" id="ARBA00022723"/>
    </source>
</evidence>
<evidence type="ECO:0000259" key="16">
    <source>
        <dbReference type="PROSITE" id="PS50873"/>
    </source>
</evidence>
<comment type="cofactor">
    <cofactor evidence="2">
        <name>heme b</name>
        <dbReference type="ChEBI" id="CHEBI:60344"/>
    </cofactor>
</comment>
<comment type="similarity">
    <text evidence="14">Belongs to the peroxidase family.</text>
</comment>
<dbReference type="EMBL" id="RWGY01000029">
    <property type="protein sequence ID" value="TVU17430.1"/>
    <property type="molecule type" value="Genomic_DNA"/>
</dbReference>
<dbReference type="GO" id="GO:0020037">
    <property type="term" value="F:heme binding"/>
    <property type="evidence" value="ECO:0007669"/>
    <property type="project" value="InterPro"/>
</dbReference>
<evidence type="ECO:0000256" key="2">
    <source>
        <dbReference type="ARBA" id="ARBA00001970"/>
    </source>
</evidence>
<dbReference type="InterPro" id="IPR019794">
    <property type="entry name" value="Peroxidases_AS"/>
</dbReference>
<feature type="non-terminal residue" evidence="17">
    <location>
        <position position="1"/>
    </location>
</feature>
<dbReference type="InterPro" id="IPR002016">
    <property type="entry name" value="Haem_peroxidase"/>
</dbReference>
<comment type="caution">
    <text evidence="17">The sequence shown here is derived from an EMBL/GenBank/DDBJ whole genome shotgun (WGS) entry which is preliminary data.</text>
</comment>
<feature type="signal peptide" evidence="15">
    <location>
        <begin position="1"/>
        <end position="19"/>
    </location>
</feature>
<protein>
    <recommendedName>
        <fullName evidence="16">Plant heme peroxidase family profile domain-containing protein</fullName>
    </recommendedName>
</protein>
<feature type="binding site" evidence="12">
    <location>
        <position position="72"/>
    </location>
    <ligand>
        <name>Ca(2+)</name>
        <dbReference type="ChEBI" id="CHEBI:29108"/>
        <label>1</label>
    </ligand>
</feature>
<dbReference type="PANTHER" id="PTHR31388">
    <property type="entry name" value="PEROXIDASE 72-RELATED"/>
    <property type="match status" value="1"/>
</dbReference>
<proteinExistence type="inferred from homology"/>
<name>A0A5J9U2P8_9POAL</name>
<comment type="subcellular location">
    <subcellularLocation>
        <location evidence="3">Secreted</location>
    </subcellularLocation>
</comment>
<dbReference type="PROSITE" id="PS00436">
    <property type="entry name" value="PEROXIDASE_2"/>
    <property type="match status" value="1"/>
</dbReference>
<keyword evidence="8" id="KW-0560">Oxidoreductase</keyword>
<evidence type="ECO:0000256" key="11">
    <source>
        <dbReference type="PIRSR" id="PIRSR600823-1"/>
    </source>
</evidence>
<evidence type="ECO:0000256" key="8">
    <source>
        <dbReference type="ARBA" id="ARBA00023002"/>
    </source>
</evidence>
<feature type="active site" description="Proton acceptor" evidence="11">
    <location>
        <position position="71"/>
    </location>
</feature>
<feature type="domain" description="Plant heme peroxidase family profile" evidence="16">
    <location>
        <begin position="30"/>
        <end position="76"/>
    </location>
</feature>
<sequence>MAALARSSTLIALAAVVLAVLGGAAEAKAKLSPNFYSRSCPNLATIVRQRMSAAIQQEKRMGASILRLFFHDCFVNFNADFVTAMIKMGNLRPAAGMPTEVRLNCRVPN</sequence>
<evidence type="ECO:0000256" key="1">
    <source>
        <dbReference type="ARBA" id="ARBA00000189"/>
    </source>
</evidence>
<evidence type="ECO:0000256" key="15">
    <source>
        <dbReference type="SAM" id="SignalP"/>
    </source>
</evidence>
<dbReference type="Gene3D" id="1.10.520.10">
    <property type="match status" value="1"/>
</dbReference>
<gene>
    <name evidence="17" type="ORF">EJB05_33466</name>
</gene>
<keyword evidence="7 12" id="KW-0106">Calcium</keyword>
<evidence type="ECO:0000256" key="9">
    <source>
        <dbReference type="ARBA" id="ARBA00023004"/>
    </source>
</evidence>
<evidence type="ECO:0000313" key="18">
    <source>
        <dbReference type="Proteomes" id="UP000324897"/>
    </source>
</evidence>
<evidence type="ECO:0000256" key="12">
    <source>
        <dbReference type="PIRSR" id="PIRSR600823-3"/>
    </source>
</evidence>
<dbReference type="PANTHER" id="PTHR31388:SF5">
    <property type="entry name" value="PEROXIDASE"/>
    <property type="match status" value="1"/>
</dbReference>
<comment type="catalytic activity">
    <reaction evidence="1">
        <text>2 a phenolic donor + H2O2 = 2 a phenolic radical donor + 2 H2O</text>
        <dbReference type="Rhea" id="RHEA:56136"/>
        <dbReference type="ChEBI" id="CHEBI:15377"/>
        <dbReference type="ChEBI" id="CHEBI:16240"/>
        <dbReference type="ChEBI" id="CHEBI:139520"/>
        <dbReference type="ChEBI" id="CHEBI:139521"/>
        <dbReference type="EC" id="1.11.1.7"/>
    </reaction>
</comment>
<keyword evidence="4" id="KW-0575">Peroxidase</keyword>
<dbReference type="Pfam" id="PF00141">
    <property type="entry name" value="peroxidase"/>
    <property type="match status" value="1"/>
</dbReference>
<evidence type="ECO:0000256" key="5">
    <source>
        <dbReference type="ARBA" id="ARBA00022617"/>
    </source>
</evidence>
<evidence type="ECO:0000256" key="4">
    <source>
        <dbReference type="ARBA" id="ARBA00022559"/>
    </source>
</evidence>
<dbReference type="PROSITE" id="PS50873">
    <property type="entry name" value="PEROXIDASE_4"/>
    <property type="match status" value="1"/>
</dbReference>
<comment type="cofactor">
    <cofactor evidence="12">
        <name>Ca(2+)</name>
        <dbReference type="ChEBI" id="CHEBI:29108"/>
    </cofactor>
    <text evidence="12">Binds 2 calcium ions per subunit.</text>
</comment>
<feature type="site" description="Transition state stabilizer" evidence="13">
    <location>
        <position position="67"/>
    </location>
</feature>
<dbReference type="GO" id="GO:0046872">
    <property type="term" value="F:metal ion binding"/>
    <property type="evidence" value="ECO:0007669"/>
    <property type="project" value="UniProtKB-KW"/>
</dbReference>
<dbReference type="InterPro" id="IPR000823">
    <property type="entry name" value="Peroxidase_pln"/>
</dbReference>
<reference evidence="17 18" key="1">
    <citation type="journal article" date="2019" name="Sci. Rep.">
        <title>A high-quality genome of Eragrostis curvula grass provides insights into Poaceae evolution and supports new strategies to enhance forage quality.</title>
        <authorList>
            <person name="Carballo J."/>
            <person name="Santos B.A.C.M."/>
            <person name="Zappacosta D."/>
            <person name="Garbus I."/>
            <person name="Selva J.P."/>
            <person name="Gallo C.A."/>
            <person name="Diaz A."/>
            <person name="Albertini E."/>
            <person name="Caccamo M."/>
            <person name="Echenique V."/>
        </authorList>
    </citation>
    <scope>NUCLEOTIDE SEQUENCE [LARGE SCALE GENOMIC DNA]</scope>
    <source>
        <strain evidence="18">cv. Victoria</strain>
        <tissue evidence="17">Leaf</tissue>
    </source>
</reference>
<evidence type="ECO:0000256" key="10">
    <source>
        <dbReference type="ARBA" id="ARBA00023324"/>
    </source>
</evidence>
<evidence type="ECO:0000256" key="13">
    <source>
        <dbReference type="PIRSR" id="PIRSR600823-4"/>
    </source>
</evidence>
<dbReference type="Proteomes" id="UP000324897">
    <property type="component" value="Chromosome 7"/>
</dbReference>
<dbReference type="GO" id="GO:0006979">
    <property type="term" value="P:response to oxidative stress"/>
    <property type="evidence" value="ECO:0007669"/>
    <property type="project" value="InterPro"/>
</dbReference>
<feature type="chain" id="PRO_5023877795" description="Plant heme peroxidase family profile domain-containing protein" evidence="15">
    <location>
        <begin position="20"/>
        <end position="109"/>
    </location>
</feature>
<dbReference type="OrthoDB" id="689739at2759"/>
<keyword evidence="9" id="KW-0408">Iron</keyword>
<keyword evidence="5" id="KW-0349">Heme</keyword>
<keyword evidence="10" id="KW-0376">Hydrogen peroxide</keyword>
<evidence type="ECO:0000256" key="7">
    <source>
        <dbReference type="ARBA" id="ARBA00022837"/>
    </source>
</evidence>
<dbReference type="PRINTS" id="PR00461">
    <property type="entry name" value="PLPEROXIDASE"/>
</dbReference>
<dbReference type="SUPFAM" id="SSF48113">
    <property type="entry name" value="Heme-dependent peroxidases"/>
    <property type="match status" value="2"/>
</dbReference>
<dbReference type="Gramene" id="TVU17430">
    <property type="protein sequence ID" value="TVU17430"/>
    <property type="gene ID" value="EJB05_33466"/>
</dbReference>
<dbReference type="GO" id="GO:0005576">
    <property type="term" value="C:extracellular region"/>
    <property type="evidence" value="ECO:0007669"/>
    <property type="project" value="UniProtKB-SubCell"/>
</dbReference>
<evidence type="ECO:0000256" key="3">
    <source>
        <dbReference type="ARBA" id="ARBA00004613"/>
    </source>
</evidence>
<keyword evidence="6 12" id="KW-0479">Metal-binding</keyword>
<keyword evidence="18" id="KW-1185">Reference proteome</keyword>
<organism evidence="17 18">
    <name type="scientific">Eragrostis curvula</name>
    <name type="common">weeping love grass</name>
    <dbReference type="NCBI Taxonomy" id="38414"/>
    <lineage>
        <taxon>Eukaryota</taxon>
        <taxon>Viridiplantae</taxon>
        <taxon>Streptophyta</taxon>
        <taxon>Embryophyta</taxon>
        <taxon>Tracheophyta</taxon>
        <taxon>Spermatophyta</taxon>
        <taxon>Magnoliopsida</taxon>
        <taxon>Liliopsida</taxon>
        <taxon>Poales</taxon>
        <taxon>Poaceae</taxon>
        <taxon>PACMAD clade</taxon>
        <taxon>Chloridoideae</taxon>
        <taxon>Eragrostideae</taxon>
        <taxon>Eragrostidinae</taxon>
        <taxon>Eragrostis</taxon>
    </lineage>
</organism>
<dbReference type="AlphaFoldDB" id="A0A5J9U2P8"/>
<feature type="binding site" evidence="12">
    <location>
        <position position="75"/>
    </location>
    <ligand>
        <name>Ca(2+)</name>
        <dbReference type="ChEBI" id="CHEBI:29108"/>
        <label>1</label>
    </ligand>
</feature>
<evidence type="ECO:0000313" key="17">
    <source>
        <dbReference type="EMBL" id="TVU17430.1"/>
    </source>
</evidence>